<keyword evidence="8 12" id="KW-1133">Transmembrane helix</keyword>
<name>A0AAN9JUG3_CANGL</name>
<keyword evidence="9 12" id="KW-0472">Membrane</keyword>
<accession>A0AAN9JUG3</accession>
<feature type="transmembrane region" description="Helical" evidence="12">
    <location>
        <begin position="7"/>
        <end position="25"/>
    </location>
</feature>
<dbReference type="SUPFAM" id="SSF52058">
    <property type="entry name" value="L domain-like"/>
    <property type="match status" value="3"/>
</dbReference>
<dbReference type="InterPro" id="IPR032675">
    <property type="entry name" value="LRR_dom_sf"/>
</dbReference>
<evidence type="ECO:0000256" key="9">
    <source>
        <dbReference type="ARBA" id="ARBA00023136"/>
    </source>
</evidence>
<reference evidence="14 15" key="1">
    <citation type="submission" date="2024-01" db="EMBL/GenBank/DDBJ databases">
        <title>The genomes of 5 underutilized Papilionoideae crops provide insights into root nodulation and disease resistanc.</title>
        <authorList>
            <person name="Jiang F."/>
        </authorList>
    </citation>
    <scope>NUCLEOTIDE SEQUENCE [LARGE SCALE GENOMIC DNA]</scope>
    <source>
        <strain evidence="14">LVBAO_FW01</strain>
        <tissue evidence="14">Leaves</tissue>
    </source>
</reference>
<dbReference type="PANTHER" id="PTHR48061:SF2">
    <property type="entry name" value="RECEPTOR LIKE PROTEIN 30-LIKE"/>
    <property type="match status" value="1"/>
</dbReference>
<evidence type="ECO:0000256" key="7">
    <source>
        <dbReference type="ARBA" id="ARBA00022737"/>
    </source>
</evidence>
<evidence type="ECO:0000259" key="13">
    <source>
        <dbReference type="Pfam" id="PF08263"/>
    </source>
</evidence>
<evidence type="ECO:0000256" key="12">
    <source>
        <dbReference type="SAM" id="Phobius"/>
    </source>
</evidence>
<evidence type="ECO:0000256" key="11">
    <source>
        <dbReference type="ARBA" id="ARBA00023180"/>
    </source>
</evidence>
<evidence type="ECO:0000313" key="14">
    <source>
        <dbReference type="EMBL" id="KAK7304556.1"/>
    </source>
</evidence>
<evidence type="ECO:0000256" key="3">
    <source>
        <dbReference type="ARBA" id="ARBA00022475"/>
    </source>
</evidence>
<keyword evidence="15" id="KW-1185">Reference proteome</keyword>
<dbReference type="Gene3D" id="3.80.10.10">
    <property type="entry name" value="Ribonuclease Inhibitor"/>
    <property type="match status" value="5"/>
</dbReference>
<evidence type="ECO:0000256" key="6">
    <source>
        <dbReference type="ARBA" id="ARBA00022729"/>
    </source>
</evidence>
<feature type="transmembrane region" description="Helical" evidence="12">
    <location>
        <begin position="1049"/>
        <end position="1072"/>
    </location>
</feature>
<dbReference type="Pfam" id="PF00560">
    <property type="entry name" value="LRR_1"/>
    <property type="match status" value="11"/>
</dbReference>
<dbReference type="PRINTS" id="PR00019">
    <property type="entry name" value="LEURICHRPT"/>
</dbReference>
<evidence type="ECO:0000256" key="5">
    <source>
        <dbReference type="ARBA" id="ARBA00022692"/>
    </source>
</evidence>
<keyword evidence="4" id="KW-0433">Leucine-rich repeat</keyword>
<dbReference type="InterPro" id="IPR003591">
    <property type="entry name" value="Leu-rich_rpt_typical-subtyp"/>
</dbReference>
<evidence type="ECO:0000256" key="10">
    <source>
        <dbReference type="ARBA" id="ARBA00023170"/>
    </source>
</evidence>
<dbReference type="GO" id="GO:0005886">
    <property type="term" value="C:plasma membrane"/>
    <property type="evidence" value="ECO:0007669"/>
    <property type="project" value="UniProtKB-SubCell"/>
</dbReference>
<dbReference type="Proteomes" id="UP001367508">
    <property type="component" value="Unassembled WGS sequence"/>
</dbReference>
<comment type="subcellular location">
    <subcellularLocation>
        <location evidence="1">Cell membrane</location>
        <topology evidence="1">Single-pass type I membrane protein</topology>
    </subcellularLocation>
</comment>
<sequence length="1148" mass="129180">MRFHPTLLPFFISLCFINMSINIYITTNHCLGHQQFLLFNMKHNLVFNLTKSQKLVHWNQNGDCCRWNGVACNKGRVIGLDLSEEFIIGGLDNSSLFNLQYLQKLNLAYNDIQSSIPSKLGLLKNLRYLNLSNAGFQGQIPIEIAHLSKLSTLDLSLSFTSQHALKLEMPNIGMLMQNLTELTELYLDGVKVSSTGKEWCDAISSLHKLQVLSMSNCNLSGPIDSSLSMLQSISVIQLNFNNMSSPVPKSLANLSSLTILQLSGCGLIDFFPEDIFQIQKLKVLDVSDNQDLCGSLPNFPKDRYLQTLNLSNTNLSGKLPGTISNLKQLSILDLSSCHFNGTLPVSLSELTKLVHLDLSFNNFNGLLPSLNKSNNLKYLSLFENGFTGKLTSTHWEGLSNLISINLGDNSLTGKVPRILFTLPSLQEIILSHNGFDGLLDEFPNASFSTLQFVDLSNNKFQGLIPMSFFLLRNLSYLHLSSNQLNGTIRLDVFQKLQNLQILGLSDNNLIVDTTFNDDHGYPSFPSMTDLFLGNCKLRKFPTFLRNHPQLVALDLSNNQIQGMIPNWVWRFENMVNLNLSNNFFTSMEGPFENLSCNTLMIDLHSNQLHGSIPTFIKGAVHLDYSSNKFSFIPPDVRKYLHFTYFLSLSNNSFHGKIPQSFCNCSILRMLDLSHNSFNDSMPECLTSKSNTLRVLNLDGNNLTGSISNAISSSCNLRFLNLNRNLFGGAIPKSLVNCHQLEVLNLGNNMLNDRFPCFLRNISTLRVLILRSNKLHGPIRCQPSTGNWEMLHIVDLAFNNFTGTLPKALFQSWIGMMGDEGEAQQKSGNLFFDMYDFHHSVRYKDVMATIDPILVMRLAKMLAAIPHMTIDIMFSFFVNAYQLQFGGAYLDSATVVNKGLQMNFVKIPTIFTALDFSFNHFEGPLPKELMSLRALIVLNLSHNAFSSHIPSSLGNLMQLESLDLSSNFLSGEIPTEIASLSFLSVLNLSFNHLGGKIPIGTQIQSFGVDSFKGNEQLCGPPLTKNCIDDGIQWLQPPPSPTYETQSSIDWNFLSAELGFIFGFGLVILPLIVWRKWREWYIKHLEDLLCNIFPQLYFVYEHHGEKKYRSLRWRLLTFVSLEFSPLPKFRSTNGSCVSKKGAVFRSVEFV</sequence>
<keyword evidence="6" id="KW-0732">Signal</keyword>
<dbReference type="FunFam" id="3.80.10.10:FF:000111">
    <property type="entry name" value="LRR receptor-like serine/threonine-protein kinase ERECTA"/>
    <property type="match status" value="1"/>
</dbReference>
<dbReference type="Pfam" id="PF08263">
    <property type="entry name" value="LRRNT_2"/>
    <property type="match status" value="1"/>
</dbReference>
<dbReference type="AlphaFoldDB" id="A0AAN9JUG3"/>
<dbReference type="FunFam" id="3.80.10.10:FF:000041">
    <property type="entry name" value="LRR receptor-like serine/threonine-protein kinase ERECTA"/>
    <property type="match status" value="1"/>
</dbReference>
<dbReference type="InterPro" id="IPR046956">
    <property type="entry name" value="RLP23-like"/>
</dbReference>
<evidence type="ECO:0000256" key="8">
    <source>
        <dbReference type="ARBA" id="ARBA00022989"/>
    </source>
</evidence>
<dbReference type="Pfam" id="PF13516">
    <property type="entry name" value="LRR_6"/>
    <property type="match status" value="1"/>
</dbReference>
<comment type="similarity">
    <text evidence="2">Belongs to the RLP family.</text>
</comment>
<protein>
    <recommendedName>
        <fullName evidence="13">Leucine-rich repeat-containing N-terminal plant-type domain-containing protein</fullName>
    </recommendedName>
</protein>
<dbReference type="SMART" id="SM00369">
    <property type="entry name" value="LRR_TYP"/>
    <property type="match status" value="10"/>
</dbReference>
<dbReference type="InterPro" id="IPR001611">
    <property type="entry name" value="Leu-rich_rpt"/>
</dbReference>
<keyword evidence="10" id="KW-0675">Receptor</keyword>
<feature type="domain" description="Leucine-rich repeat-containing N-terminal plant-type" evidence="13">
    <location>
        <begin position="37"/>
        <end position="73"/>
    </location>
</feature>
<dbReference type="Pfam" id="PF13855">
    <property type="entry name" value="LRR_8"/>
    <property type="match status" value="2"/>
</dbReference>
<organism evidence="14 15">
    <name type="scientific">Canavalia gladiata</name>
    <name type="common">Sword bean</name>
    <name type="synonym">Dolichos gladiatus</name>
    <dbReference type="NCBI Taxonomy" id="3824"/>
    <lineage>
        <taxon>Eukaryota</taxon>
        <taxon>Viridiplantae</taxon>
        <taxon>Streptophyta</taxon>
        <taxon>Embryophyta</taxon>
        <taxon>Tracheophyta</taxon>
        <taxon>Spermatophyta</taxon>
        <taxon>Magnoliopsida</taxon>
        <taxon>eudicotyledons</taxon>
        <taxon>Gunneridae</taxon>
        <taxon>Pentapetalae</taxon>
        <taxon>rosids</taxon>
        <taxon>fabids</taxon>
        <taxon>Fabales</taxon>
        <taxon>Fabaceae</taxon>
        <taxon>Papilionoideae</taxon>
        <taxon>50 kb inversion clade</taxon>
        <taxon>NPAAA clade</taxon>
        <taxon>indigoferoid/millettioid clade</taxon>
        <taxon>Phaseoleae</taxon>
        <taxon>Canavalia</taxon>
    </lineage>
</organism>
<proteinExistence type="inferred from homology"/>
<dbReference type="InterPro" id="IPR013210">
    <property type="entry name" value="LRR_N_plant-typ"/>
</dbReference>
<keyword evidence="11" id="KW-0325">Glycoprotein</keyword>
<evidence type="ECO:0000256" key="4">
    <source>
        <dbReference type="ARBA" id="ARBA00022614"/>
    </source>
</evidence>
<evidence type="ECO:0000313" key="15">
    <source>
        <dbReference type="Proteomes" id="UP001367508"/>
    </source>
</evidence>
<gene>
    <name evidence="14" type="ORF">VNO77_42437</name>
</gene>
<keyword evidence="5 12" id="KW-0812">Transmembrane</keyword>
<evidence type="ECO:0000256" key="1">
    <source>
        <dbReference type="ARBA" id="ARBA00004251"/>
    </source>
</evidence>
<comment type="caution">
    <text evidence="14">The sequence shown here is derived from an EMBL/GenBank/DDBJ whole genome shotgun (WGS) entry which is preliminary data.</text>
</comment>
<keyword evidence="3" id="KW-1003">Cell membrane</keyword>
<dbReference type="EMBL" id="JAYMYQ010000011">
    <property type="protein sequence ID" value="KAK7304556.1"/>
    <property type="molecule type" value="Genomic_DNA"/>
</dbReference>
<evidence type="ECO:0000256" key="2">
    <source>
        <dbReference type="ARBA" id="ARBA00009592"/>
    </source>
</evidence>
<dbReference type="PANTHER" id="PTHR48061">
    <property type="entry name" value="LEUCINE-RICH REPEAT RECEPTOR PROTEIN KINASE EMS1-LIKE-RELATED"/>
    <property type="match status" value="1"/>
</dbReference>
<keyword evidence="7" id="KW-0677">Repeat</keyword>